<evidence type="ECO:0000313" key="5">
    <source>
        <dbReference type="Proteomes" id="UP001238088"/>
    </source>
</evidence>
<dbReference type="Proteomes" id="UP001238088">
    <property type="component" value="Unassembled WGS sequence"/>
</dbReference>
<organism evidence="4 5">
    <name type="scientific">Cytobacillus purgationiresistens</name>
    <dbReference type="NCBI Taxonomy" id="863449"/>
    <lineage>
        <taxon>Bacteria</taxon>
        <taxon>Bacillati</taxon>
        <taxon>Bacillota</taxon>
        <taxon>Bacilli</taxon>
        <taxon>Bacillales</taxon>
        <taxon>Bacillaceae</taxon>
        <taxon>Cytobacillus</taxon>
    </lineage>
</organism>
<sequence length="359" mass="39238">MFEHKTFENVLQDMLDRVTDDVDKREGSIIYDALAPAAMELAETYTYMDLLLLRTFAYTADGEDLDKRVGEFGVNRDPATYAVRKATISDANGNPHDDVPLGALFQLNSINYEIGDKVSAGNYRVIAKTAGQVGNIDFGGLIPVEPIERLGRAELGEVIVPGADEETDEHLRQRYYDTVNEPAFGGNIADYKRKINAIDGVGGTKVYPVWQGGGTVKCTFIASDYSAPTKELINTVQTNVDPEVNGGVGLGIAPIGHQVTITGVQSKSINVETVIVLLTGTTIGQVQSEIEKVIEDYFLYLRNDWTNQTLTVRMSQIEARIVTIQGVEDVFDTKLNGLSNNVILEDEEIPILGTVTING</sequence>
<feature type="domain" description="Baseplate J-like C-terminal" evidence="3">
    <location>
        <begin position="269"/>
        <end position="358"/>
    </location>
</feature>
<feature type="domain" description="Baseplate J-like central" evidence="2">
    <location>
        <begin position="183"/>
        <end position="262"/>
    </location>
</feature>
<comment type="caution">
    <text evidence="4">The sequence shown here is derived from an EMBL/GenBank/DDBJ whole genome shotgun (WGS) entry which is preliminary data.</text>
</comment>
<dbReference type="RefSeq" id="WP_307473896.1">
    <property type="nucleotide sequence ID" value="NZ_JAUSUB010000006.1"/>
</dbReference>
<dbReference type="InterPro" id="IPR052399">
    <property type="entry name" value="Phage_Baseplate_Assmbl_Protein"/>
</dbReference>
<dbReference type="InterPro" id="IPR058531">
    <property type="entry name" value="Baseplate_J_M"/>
</dbReference>
<dbReference type="Pfam" id="PF26079">
    <property type="entry name" value="Baseplate_J_C"/>
    <property type="match status" value="1"/>
</dbReference>
<name>A0ABU0AHM1_9BACI</name>
<accession>A0ABU0AHM1</accession>
<evidence type="ECO:0000313" key="4">
    <source>
        <dbReference type="EMBL" id="MDQ0269928.1"/>
    </source>
</evidence>
<evidence type="ECO:0000259" key="2">
    <source>
        <dbReference type="Pfam" id="PF26078"/>
    </source>
</evidence>
<dbReference type="PANTHER" id="PTHR37829">
    <property type="entry name" value="PHAGE-LIKE ELEMENT PBSX PROTEIN XKDT"/>
    <property type="match status" value="1"/>
</dbReference>
<dbReference type="EMBL" id="JAUSUB010000006">
    <property type="protein sequence ID" value="MDQ0269928.1"/>
    <property type="molecule type" value="Genomic_DNA"/>
</dbReference>
<keyword evidence="5" id="KW-1185">Reference proteome</keyword>
<protein>
    <submittedName>
        <fullName evidence="4">Phage protein gp47/JayE</fullName>
    </submittedName>
</protein>
<dbReference type="InterPro" id="IPR058530">
    <property type="entry name" value="Baseplate_J-like_C"/>
</dbReference>
<reference evidence="4 5" key="1">
    <citation type="submission" date="2023-07" db="EMBL/GenBank/DDBJ databases">
        <title>Genomic Encyclopedia of Type Strains, Phase IV (KMG-IV): sequencing the most valuable type-strain genomes for metagenomic binning, comparative biology and taxonomic classification.</title>
        <authorList>
            <person name="Goeker M."/>
        </authorList>
    </citation>
    <scope>NUCLEOTIDE SEQUENCE [LARGE SCALE GENOMIC DNA]</scope>
    <source>
        <strain evidence="4 5">DSM 23494</strain>
    </source>
</reference>
<dbReference type="PANTHER" id="PTHR37829:SF3">
    <property type="entry name" value="PROTEIN JAYE-RELATED"/>
    <property type="match status" value="1"/>
</dbReference>
<evidence type="ECO:0000259" key="3">
    <source>
        <dbReference type="Pfam" id="PF26079"/>
    </source>
</evidence>
<proteinExistence type="inferred from homology"/>
<dbReference type="Pfam" id="PF26078">
    <property type="entry name" value="Baseplate_J_M"/>
    <property type="match status" value="1"/>
</dbReference>
<evidence type="ECO:0000256" key="1">
    <source>
        <dbReference type="ARBA" id="ARBA00038087"/>
    </source>
</evidence>
<gene>
    <name evidence="4" type="ORF">J2S17_001800</name>
</gene>
<comment type="similarity">
    <text evidence="1">Belongs to the Mu gp47/PBSX XkdT family.</text>
</comment>